<gene>
    <name evidence="1" type="ORF">PXEA_LOCUS2590</name>
</gene>
<accession>A0A3S5A7J7</accession>
<feature type="non-terminal residue" evidence="1">
    <location>
        <position position="1"/>
    </location>
</feature>
<dbReference type="EMBL" id="CAAALY010005584">
    <property type="protein sequence ID" value="VEL09150.1"/>
    <property type="molecule type" value="Genomic_DNA"/>
</dbReference>
<name>A0A3S5A7J7_9PLAT</name>
<reference evidence="1" key="1">
    <citation type="submission" date="2018-11" db="EMBL/GenBank/DDBJ databases">
        <authorList>
            <consortium name="Pathogen Informatics"/>
        </authorList>
    </citation>
    <scope>NUCLEOTIDE SEQUENCE</scope>
</reference>
<evidence type="ECO:0000313" key="2">
    <source>
        <dbReference type="Proteomes" id="UP000784294"/>
    </source>
</evidence>
<dbReference type="Proteomes" id="UP000784294">
    <property type="component" value="Unassembled WGS sequence"/>
</dbReference>
<keyword evidence="2" id="KW-1185">Reference proteome</keyword>
<organism evidence="1 2">
    <name type="scientific">Protopolystoma xenopodis</name>
    <dbReference type="NCBI Taxonomy" id="117903"/>
    <lineage>
        <taxon>Eukaryota</taxon>
        <taxon>Metazoa</taxon>
        <taxon>Spiralia</taxon>
        <taxon>Lophotrochozoa</taxon>
        <taxon>Platyhelminthes</taxon>
        <taxon>Monogenea</taxon>
        <taxon>Polyopisthocotylea</taxon>
        <taxon>Polystomatidea</taxon>
        <taxon>Polystomatidae</taxon>
        <taxon>Protopolystoma</taxon>
    </lineage>
</organism>
<sequence>IFTHRSSSPSFSFTSLLPVHRLILLGGVNGLLHTLVDRFGILPDLRIFNHLLLLLPLHWTDLQTNPDKPGSKANEVHDDAFHGPLPSSDSFKMVDFESWEAVFLHIVSRVWRLRPDIHMYNLLILRRIRLNENAVDLLEEALKLGILPNQEFFF</sequence>
<dbReference type="AlphaFoldDB" id="A0A3S5A7J7"/>
<comment type="caution">
    <text evidence="1">The sequence shown here is derived from an EMBL/GenBank/DDBJ whole genome shotgun (WGS) entry which is preliminary data.</text>
</comment>
<proteinExistence type="predicted"/>
<evidence type="ECO:0000313" key="1">
    <source>
        <dbReference type="EMBL" id="VEL09150.1"/>
    </source>
</evidence>
<protein>
    <submittedName>
        <fullName evidence="1">Uncharacterized protein</fullName>
    </submittedName>
</protein>